<dbReference type="InterPro" id="IPR001497">
    <property type="entry name" value="MethylDNA_cys_MeTrfase_AS"/>
</dbReference>
<dbReference type="Proteomes" id="UP000295611">
    <property type="component" value="Unassembled WGS sequence"/>
</dbReference>
<dbReference type="SUPFAM" id="SSF46767">
    <property type="entry name" value="Methylated DNA-protein cysteine methyltransferase, C-terminal domain"/>
    <property type="match status" value="1"/>
</dbReference>
<dbReference type="EC" id="2.1.1.63" evidence="3"/>
<dbReference type="SUPFAM" id="SSF53155">
    <property type="entry name" value="Methylated DNA-protein cysteine methyltransferase domain"/>
    <property type="match status" value="1"/>
</dbReference>
<keyword evidence="5 10" id="KW-0808">Transferase</keyword>
<gene>
    <name evidence="10" type="ORF">DFP86_10843</name>
</gene>
<name>A0A4R7B3H5_9NEIS</name>
<comment type="catalytic activity">
    <reaction evidence="8">
        <text>a 6-O-methyl-2'-deoxyguanosine in DNA + L-cysteinyl-[protein] = S-methyl-L-cysteinyl-[protein] + a 2'-deoxyguanosine in DNA</text>
        <dbReference type="Rhea" id="RHEA:24000"/>
        <dbReference type="Rhea" id="RHEA-COMP:10131"/>
        <dbReference type="Rhea" id="RHEA-COMP:10132"/>
        <dbReference type="Rhea" id="RHEA-COMP:11367"/>
        <dbReference type="Rhea" id="RHEA-COMP:11368"/>
        <dbReference type="ChEBI" id="CHEBI:29950"/>
        <dbReference type="ChEBI" id="CHEBI:82612"/>
        <dbReference type="ChEBI" id="CHEBI:85445"/>
        <dbReference type="ChEBI" id="CHEBI:85448"/>
        <dbReference type="EC" id="2.1.1.63"/>
    </reaction>
</comment>
<dbReference type="InterPro" id="IPR036631">
    <property type="entry name" value="MGMT_N_sf"/>
</dbReference>
<evidence type="ECO:0000256" key="8">
    <source>
        <dbReference type="ARBA" id="ARBA00049348"/>
    </source>
</evidence>
<keyword evidence="4 10" id="KW-0489">Methyltransferase</keyword>
<comment type="caution">
    <text evidence="10">The sequence shown here is derived from an EMBL/GenBank/DDBJ whole genome shotgun (WGS) entry which is preliminary data.</text>
</comment>
<organism evidence="10 11">
    <name type="scientific">Paludibacterium purpuratum</name>
    <dbReference type="NCBI Taxonomy" id="1144873"/>
    <lineage>
        <taxon>Bacteria</taxon>
        <taxon>Pseudomonadati</taxon>
        <taxon>Pseudomonadota</taxon>
        <taxon>Betaproteobacteria</taxon>
        <taxon>Neisseriales</taxon>
        <taxon>Chromobacteriaceae</taxon>
        <taxon>Paludibacterium</taxon>
    </lineage>
</organism>
<evidence type="ECO:0000256" key="7">
    <source>
        <dbReference type="ARBA" id="ARBA00023204"/>
    </source>
</evidence>
<evidence type="ECO:0000256" key="3">
    <source>
        <dbReference type="ARBA" id="ARBA00011918"/>
    </source>
</evidence>
<dbReference type="InterPro" id="IPR014048">
    <property type="entry name" value="MethylDNA_cys_MeTrfase_DNA-bd"/>
</dbReference>
<dbReference type="EMBL" id="SNZP01000008">
    <property type="protein sequence ID" value="TDR78326.1"/>
    <property type="molecule type" value="Genomic_DNA"/>
</dbReference>
<dbReference type="FunFam" id="1.10.10.10:FF:000214">
    <property type="entry name" value="Methylated-DNA--protein-cysteine methyltransferase"/>
    <property type="match status" value="1"/>
</dbReference>
<dbReference type="PROSITE" id="PS00374">
    <property type="entry name" value="MGMT"/>
    <property type="match status" value="1"/>
</dbReference>
<dbReference type="Pfam" id="PF01035">
    <property type="entry name" value="DNA_binding_1"/>
    <property type="match status" value="1"/>
</dbReference>
<evidence type="ECO:0000256" key="2">
    <source>
        <dbReference type="ARBA" id="ARBA00008711"/>
    </source>
</evidence>
<evidence type="ECO:0000259" key="9">
    <source>
        <dbReference type="Pfam" id="PF01035"/>
    </source>
</evidence>
<evidence type="ECO:0000256" key="5">
    <source>
        <dbReference type="ARBA" id="ARBA00022679"/>
    </source>
</evidence>
<evidence type="ECO:0000313" key="11">
    <source>
        <dbReference type="Proteomes" id="UP000295611"/>
    </source>
</evidence>
<dbReference type="GO" id="GO:0006281">
    <property type="term" value="P:DNA repair"/>
    <property type="evidence" value="ECO:0007669"/>
    <property type="project" value="UniProtKB-KW"/>
</dbReference>
<evidence type="ECO:0000256" key="6">
    <source>
        <dbReference type="ARBA" id="ARBA00022763"/>
    </source>
</evidence>
<dbReference type="PANTHER" id="PTHR10815:SF13">
    <property type="entry name" value="METHYLATED-DNA--PROTEIN-CYSTEINE METHYLTRANSFERASE"/>
    <property type="match status" value="1"/>
</dbReference>
<comment type="similarity">
    <text evidence="2">Belongs to the MGMT family.</text>
</comment>
<dbReference type="InterPro" id="IPR036217">
    <property type="entry name" value="MethylDNA_cys_MeTrfase_DNAb"/>
</dbReference>
<dbReference type="GO" id="GO:0003908">
    <property type="term" value="F:methylated-DNA-[protein]-cysteine S-methyltransferase activity"/>
    <property type="evidence" value="ECO:0007669"/>
    <property type="project" value="UniProtKB-EC"/>
</dbReference>
<dbReference type="PANTHER" id="PTHR10815">
    <property type="entry name" value="METHYLATED-DNA--PROTEIN-CYSTEINE METHYLTRANSFERASE"/>
    <property type="match status" value="1"/>
</dbReference>
<feature type="domain" description="Methylated-DNA-[protein]-cysteine S-methyltransferase DNA binding" evidence="9">
    <location>
        <begin position="72"/>
        <end position="153"/>
    </location>
</feature>
<evidence type="ECO:0000256" key="1">
    <source>
        <dbReference type="ARBA" id="ARBA00001286"/>
    </source>
</evidence>
<comment type="catalytic activity">
    <reaction evidence="1">
        <text>a 4-O-methyl-thymidine in DNA + L-cysteinyl-[protein] = a thymidine in DNA + S-methyl-L-cysteinyl-[protein]</text>
        <dbReference type="Rhea" id="RHEA:53428"/>
        <dbReference type="Rhea" id="RHEA-COMP:10131"/>
        <dbReference type="Rhea" id="RHEA-COMP:10132"/>
        <dbReference type="Rhea" id="RHEA-COMP:13555"/>
        <dbReference type="Rhea" id="RHEA-COMP:13556"/>
        <dbReference type="ChEBI" id="CHEBI:29950"/>
        <dbReference type="ChEBI" id="CHEBI:82612"/>
        <dbReference type="ChEBI" id="CHEBI:137386"/>
        <dbReference type="ChEBI" id="CHEBI:137387"/>
        <dbReference type="EC" id="2.1.1.63"/>
    </reaction>
</comment>
<dbReference type="AlphaFoldDB" id="A0A4R7B3H5"/>
<dbReference type="Gene3D" id="1.10.10.10">
    <property type="entry name" value="Winged helix-like DNA-binding domain superfamily/Winged helix DNA-binding domain"/>
    <property type="match status" value="1"/>
</dbReference>
<sequence>MQQPVVITAPFGCLAIGTAGGVLESIRFLPGDSPLSAPAPGSFAAEVVHQLDAWFIDPEFEFSLPLRMNGSEFQRRVWQRIACIPCGQTETYGDLARDLGSVARAVGGACGRNPLPIIVPCHRVVATSGLGGFNQSTGRQTVGIKEWLLAHERRV</sequence>
<evidence type="ECO:0000313" key="10">
    <source>
        <dbReference type="EMBL" id="TDR78326.1"/>
    </source>
</evidence>
<keyword evidence="6" id="KW-0227">DNA damage</keyword>
<dbReference type="OrthoDB" id="9811249at2"/>
<dbReference type="RefSeq" id="WP_133681027.1">
    <property type="nucleotide sequence ID" value="NZ_SNZP01000008.1"/>
</dbReference>
<evidence type="ECO:0000256" key="4">
    <source>
        <dbReference type="ARBA" id="ARBA00022603"/>
    </source>
</evidence>
<keyword evidence="7" id="KW-0234">DNA repair</keyword>
<proteinExistence type="inferred from homology"/>
<dbReference type="GO" id="GO:0032259">
    <property type="term" value="P:methylation"/>
    <property type="evidence" value="ECO:0007669"/>
    <property type="project" value="UniProtKB-KW"/>
</dbReference>
<protein>
    <recommendedName>
        <fullName evidence="3">methylated-DNA--[protein]-cysteine S-methyltransferase</fullName>
        <ecNumber evidence="3">2.1.1.63</ecNumber>
    </recommendedName>
</protein>
<dbReference type="CDD" id="cd06445">
    <property type="entry name" value="ATase"/>
    <property type="match status" value="1"/>
</dbReference>
<dbReference type="InterPro" id="IPR036388">
    <property type="entry name" value="WH-like_DNA-bd_sf"/>
</dbReference>
<dbReference type="NCBIfam" id="TIGR00589">
    <property type="entry name" value="ogt"/>
    <property type="match status" value="1"/>
</dbReference>
<accession>A0A4R7B3H5</accession>
<reference evidence="10 11" key="1">
    <citation type="submission" date="2019-03" db="EMBL/GenBank/DDBJ databases">
        <title>Genomic Encyclopedia of Type Strains, Phase III (KMG-III): the genomes of soil and plant-associated and newly described type strains.</title>
        <authorList>
            <person name="Whitman W."/>
        </authorList>
    </citation>
    <scope>NUCLEOTIDE SEQUENCE [LARGE SCALE GENOMIC DNA]</scope>
    <source>
        <strain evidence="10 11">CECT 8976</strain>
    </source>
</reference>
<keyword evidence="11" id="KW-1185">Reference proteome</keyword>